<dbReference type="SUPFAM" id="SSF55469">
    <property type="entry name" value="FMN-dependent nitroreductase-like"/>
    <property type="match status" value="1"/>
</dbReference>
<dbReference type="OrthoDB" id="9802510at2"/>
<dbReference type="EMBL" id="MIPT01000001">
    <property type="protein sequence ID" value="OHT21807.1"/>
    <property type="molecule type" value="Genomic_DNA"/>
</dbReference>
<evidence type="ECO:0000259" key="1">
    <source>
        <dbReference type="Pfam" id="PF00881"/>
    </source>
</evidence>
<dbReference type="EC" id="6.3.2.34" evidence="2"/>
<dbReference type="InterPro" id="IPR029479">
    <property type="entry name" value="Nitroreductase"/>
</dbReference>
<dbReference type="AlphaFoldDB" id="A0A1S1HIA1"/>
<dbReference type="GO" id="GO:0016491">
    <property type="term" value="F:oxidoreductase activity"/>
    <property type="evidence" value="ECO:0007669"/>
    <property type="project" value="InterPro"/>
</dbReference>
<keyword evidence="2" id="KW-0436">Ligase</keyword>
<dbReference type="InterPro" id="IPR050627">
    <property type="entry name" value="Nitroreductase/BluB"/>
</dbReference>
<proteinExistence type="predicted"/>
<dbReference type="PANTHER" id="PTHR23026">
    <property type="entry name" value="NADPH NITROREDUCTASE"/>
    <property type="match status" value="1"/>
</dbReference>
<protein>
    <submittedName>
        <fullName evidence="2">Coenzyme F420:L-glutamate ligase</fullName>
        <ecNumber evidence="2">6.3.2.34</ecNumber>
    </submittedName>
</protein>
<gene>
    <name evidence="2" type="primary">fbiB_2</name>
    <name evidence="2" type="ORF">BHE75_03818</name>
</gene>
<feature type="domain" description="Nitroreductase" evidence="1">
    <location>
        <begin position="7"/>
        <end position="166"/>
    </location>
</feature>
<dbReference type="Gene3D" id="3.40.109.10">
    <property type="entry name" value="NADH Oxidase"/>
    <property type="match status" value="1"/>
</dbReference>
<evidence type="ECO:0000313" key="3">
    <source>
        <dbReference type="Proteomes" id="UP000179467"/>
    </source>
</evidence>
<dbReference type="GO" id="GO:0052619">
    <property type="term" value="F:coenzyme F420-1:gamma-L-glutamate ligase activity"/>
    <property type="evidence" value="ECO:0007669"/>
    <property type="project" value="UniProtKB-EC"/>
</dbReference>
<keyword evidence="3" id="KW-1185">Reference proteome</keyword>
<dbReference type="RefSeq" id="WP_070934788.1">
    <property type="nucleotide sequence ID" value="NZ_MIPT01000001.1"/>
</dbReference>
<dbReference type="Pfam" id="PF00881">
    <property type="entry name" value="Nitroreductase"/>
    <property type="match status" value="1"/>
</dbReference>
<dbReference type="PANTHER" id="PTHR23026:SF123">
    <property type="entry name" value="NAD(P)H NITROREDUCTASE RV3131-RELATED"/>
    <property type="match status" value="1"/>
</dbReference>
<evidence type="ECO:0000313" key="2">
    <source>
        <dbReference type="EMBL" id="OHT21807.1"/>
    </source>
</evidence>
<dbReference type="Proteomes" id="UP000179467">
    <property type="component" value="Unassembled WGS sequence"/>
</dbReference>
<name>A0A1S1HIA1_9SPHN</name>
<accession>A0A1S1HIA1</accession>
<sequence length="185" mass="19918">MDLTEAIYGRRATRAYTAAPVSKDLLENVIDAAIQAPSAVNEQPWDFTIIQNTSLLDRISAAAKAHMIETMPSGSFPEHLHETLGSPDFHIFYHAPVLITISARAGAWAIENATLAAENLMLAAHGQGLGSCWIGFAQRWLETADGKHALGVPDDFVPVAPIIIGHPAAPAGLVPRQPPQSRWID</sequence>
<organism evidence="2 3">
    <name type="scientific">Edaphosphingomonas haloaromaticamans</name>
    <dbReference type="NCBI Taxonomy" id="653954"/>
    <lineage>
        <taxon>Bacteria</taxon>
        <taxon>Pseudomonadati</taxon>
        <taxon>Pseudomonadota</taxon>
        <taxon>Alphaproteobacteria</taxon>
        <taxon>Sphingomonadales</taxon>
        <taxon>Rhizorhabdaceae</taxon>
        <taxon>Edaphosphingomonas</taxon>
    </lineage>
</organism>
<dbReference type="CDD" id="cd02136">
    <property type="entry name" value="PnbA_NfnB-like"/>
    <property type="match status" value="1"/>
</dbReference>
<dbReference type="InterPro" id="IPR000415">
    <property type="entry name" value="Nitroreductase-like"/>
</dbReference>
<comment type="caution">
    <text evidence="2">The sequence shown here is derived from an EMBL/GenBank/DDBJ whole genome shotgun (WGS) entry which is preliminary data.</text>
</comment>
<reference evidence="2 3" key="1">
    <citation type="submission" date="2016-09" db="EMBL/GenBank/DDBJ databases">
        <title>Metabolic pathway, cell adaptation mechanisms and a novel monoxygenase revealed through proteogenomic-transcription analysis of a Sphingomonas haloaromaticamans strain degrading the fungicide ortho-phenylphenol.</title>
        <authorList>
            <person name="Perruchon C."/>
            <person name="Papadopoulou E.S."/>
            <person name="Rousidou C."/>
            <person name="Vasileiadis S."/>
            <person name="Tanou G."/>
            <person name="Amoutzias G."/>
            <person name="Molassiotis A."/>
            <person name="Karpouzas D.G."/>
        </authorList>
    </citation>
    <scope>NUCLEOTIDE SEQUENCE [LARGE SCALE GENOMIC DNA]</scope>
    <source>
        <strain evidence="2 3">P3</strain>
    </source>
</reference>